<reference evidence="2" key="1">
    <citation type="submission" date="2019-12" db="EMBL/GenBank/DDBJ databases">
        <title>Genome sequencing and annotation of Brassica cretica.</title>
        <authorList>
            <person name="Studholme D.J."/>
            <person name="Sarris P."/>
        </authorList>
    </citation>
    <scope>NUCLEOTIDE SEQUENCE</scope>
    <source>
        <strain evidence="2">PFS-109/04</strain>
        <tissue evidence="2">Leaf</tissue>
    </source>
</reference>
<gene>
    <name evidence="2" type="ORF">F2Q69_00051999</name>
</gene>
<evidence type="ECO:0000313" key="3">
    <source>
        <dbReference type="Proteomes" id="UP000712600"/>
    </source>
</evidence>
<proteinExistence type="predicted"/>
<name>A0A8S9N3U5_BRACR</name>
<evidence type="ECO:0000313" key="2">
    <source>
        <dbReference type="EMBL" id="KAF3488107.1"/>
    </source>
</evidence>
<dbReference type="AlphaFoldDB" id="A0A8S9N3U5"/>
<sequence>MSEEDDNNGVKAHPPTQEMTDQDTVMILTGNWVREDDGKWVFDSLHEEAQSSPHSNLVWNTRNSLTL</sequence>
<comment type="caution">
    <text evidence="2">The sequence shown here is derived from an EMBL/GenBank/DDBJ whole genome shotgun (WGS) entry which is preliminary data.</text>
</comment>
<feature type="region of interest" description="Disordered" evidence="1">
    <location>
        <begin position="1"/>
        <end position="23"/>
    </location>
</feature>
<accession>A0A8S9N3U5</accession>
<dbReference type="EMBL" id="QGKX02002183">
    <property type="protein sequence ID" value="KAF3488107.1"/>
    <property type="molecule type" value="Genomic_DNA"/>
</dbReference>
<dbReference type="Proteomes" id="UP000712600">
    <property type="component" value="Unassembled WGS sequence"/>
</dbReference>
<protein>
    <submittedName>
        <fullName evidence="2">Uncharacterized protein</fullName>
    </submittedName>
</protein>
<organism evidence="2 3">
    <name type="scientific">Brassica cretica</name>
    <name type="common">Mustard</name>
    <dbReference type="NCBI Taxonomy" id="69181"/>
    <lineage>
        <taxon>Eukaryota</taxon>
        <taxon>Viridiplantae</taxon>
        <taxon>Streptophyta</taxon>
        <taxon>Embryophyta</taxon>
        <taxon>Tracheophyta</taxon>
        <taxon>Spermatophyta</taxon>
        <taxon>Magnoliopsida</taxon>
        <taxon>eudicotyledons</taxon>
        <taxon>Gunneridae</taxon>
        <taxon>Pentapetalae</taxon>
        <taxon>rosids</taxon>
        <taxon>malvids</taxon>
        <taxon>Brassicales</taxon>
        <taxon>Brassicaceae</taxon>
        <taxon>Brassiceae</taxon>
        <taxon>Brassica</taxon>
    </lineage>
</organism>
<evidence type="ECO:0000256" key="1">
    <source>
        <dbReference type="SAM" id="MobiDB-lite"/>
    </source>
</evidence>